<accession>A0AC34RGH0</accession>
<dbReference type="WBParaSite" id="JU765_v2.g6745.t1">
    <property type="protein sequence ID" value="JU765_v2.g6745.t1"/>
    <property type="gene ID" value="JU765_v2.g6745"/>
</dbReference>
<evidence type="ECO:0000313" key="2">
    <source>
        <dbReference type="WBParaSite" id="JU765_v2.g6745.t1"/>
    </source>
</evidence>
<sequence length="66" mass="7522">MFPLLQYKKLSKEAAEAVKTIRELKKKEKAAFESIPKSERKEAGFVINAVAPRDLVERPHLKSKKA</sequence>
<reference evidence="2" key="1">
    <citation type="submission" date="2022-11" db="UniProtKB">
        <authorList>
            <consortium name="WormBaseParasite"/>
        </authorList>
    </citation>
    <scope>IDENTIFICATION</scope>
</reference>
<name>A0AC34RGH0_9BILA</name>
<protein>
    <submittedName>
        <fullName evidence="2">Uncharacterized protein</fullName>
    </submittedName>
</protein>
<evidence type="ECO:0000313" key="1">
    <source>
        <dbReference type="Proteomes" id="UP000887576"/>
    </source>
</evidence>
<dbReference type="Proteomes" id="UP000887576">
    <property type="component" value="Unplaced"/>
</dbReference>
<proteinExistence type="predicted"/>
<organism evidence="1 2">
    <name type="scientific">Panagrolaimus sp. JU765</name>
    <dbReference type="NCBI Taxonomy" id="591449"/>
    <lineage>
        <taxon>Eukaryota</taxon>
        <taxon>Metazoa</taxon>
        <taxon>Ecdysozoa</taxon>
        <taxon>Nematoda</taxon>
        <taxon>Chromadorea</taxon>
        <taxon>Rhabditida</taxon>
        <taxon>Tylenchina</taxon>
        <taxon>Panagrolaimomorpha</taxon>
        <taxon>Panagrolaimoidea</taxon>
        <taxon>Panagrolaimidae</taxon>
        <taxon>Panagrolaimus</taxon>
    </lineage>
</organism>